<name>A0ABW6NA20_9ACTN</name>
<keyword evidence="2" id="KW-0812">Transmembrane</keyword>
<sequence length="169" mass="17568">MSEQPNAAIEPTSVQTGAEAAAANNAPVPVAGNQPERMSWGSAIGGILNFVTLALRIMALATAAALLKEQLHLLKARMHRDAERARRLAGHLAQAGVDPTFQSQALEVAAAFERVATASGELAQAADGMEASANSVRDAHQAEYGGIHETVKALPGGVTQPKPGFNKVR</sequence>
<accession>A0ABW6NA20</accession>
<evidence type="ECO:0000256" key="2">
    <source>
        <dbReference type="SAM" id="Phobius"/>
    </source>
</evidence>
<keyword evidence="4" id="KW-1185">Reference proteome</keyword>
<dbReference type="RefSeq" id="WP_389835563.1">
    <property type="nucleotide sequence ID" value="NZ_JBIAJP010000021.1"/>
</dbReference>
<evidence type="ECO:0000313" key="4">
    <source>
        <dbReference type="Proteomes" id="UP001601422"/>
    </source>
</evidence>
<keyword evidence="2" id="KW-1133">Transmembrane helix</keyword>
<proteinExistence type="predicted"/>
<reference evidence="3 4" key="1">
    <citation type="submission" date="2024-10" db="EMBL/GenBank/DDBJ databases">
        <title>The Natural Products Discovery Center: Release of the First 8490 Sequenced Strains for Exploring Actinobacteria Biosynthetic Diversity.</title>
        <authorList>
            <person name="Kalkreuter E."/>
            <person name="Kautsar S.A."/>
            <person name="Yang D."/>
            <person name="Bader C.D."/>
            <person name="Teijaro C.N."/>
            <person name="Fluegel L."/>
            <person name="Davis C.M."/>
            <person name="Simpson J.R."/>
            <person name="Lauterbach L."/>
            <person name="Steele A.D."/>
            <person name="Gui C."/>
            <person name="Meng S."/>
            <person name="Li G."/>
            <person name="Viehrig K."/>
            <person name="Ye F."/>
            <person name="Su P."/>
            <person name="Kiefer A.F."/>
            <person name="Nichols A."/>
            <person name="Cepeda A.J."/>
            <person name="Yan W."/>
            <person name="Fan B."/>
            <person name="Jiang Y."/>
            <person name="Adhikari A."/>
            <person name="Zheng C.-J."/>
            <person name="Schuster L."/>
            <person name="Cowan T.M."/>
            <person name="Smanski M.J."/>
            <person name="Chevrette M.G."/>
            <person name="De Carvalho L.P.S."/>
            <person name="Shen B."/>
        </authorList>
    </citation>
    <scope>NUCLEOTIDE SEQUENCE [LARGE SCALE GENOMIC DNA]</scope>
    <source>
        <strain evidence="3 4">NPDC005497</strain>
    </source>
</reference>
<comment type="caution">
    <text evidence="3">The sequence shown here is derived from an EMBL/GenBank/DDBJ whole genome shotgun (WGS) entry which is preliminary data.</text>
</comment>
<dbReference type="Proteomes" id="UP001601422">
    <property type="component" value="Unassembled WGS sequence"/>
</dbReference>
<keyword evidence="2" id="KW-0472">Membrane</keyword>
<gene>
    <name evidence="3" type="ORF">ACFYQT_40115</name>
</gene>
<feature type="transmembrane region" description="Helical" evidence="2">
    <location>
        <begin position="43"/>
        <end position="67"/>
    </location>
</feature>
<feature type="region of interest" description="Disordered" evidence="1">
    <location>
        <begin position="1"/>
        <end position="21"/>
    </location>
</feature>
<dbReference type="EMBL" id="JBIAJP010000021">
    <property type="protein sequence ID" value="MFF0009603.1"/>
    <property type="molecule type" value="Genomic_DNA"/>
</dbReference>
<evidence type="ECO:0000256" key="1">
    <source>
        <dbReference type="SAM" id="MobiDB-lite"/>
    </source>
</evidence>
<protein>
    <submittedName>
        <fullName evidence="3">Conjugal transfer protein TraB</fullName>
    </submittedName>
</protein>
<organism evidence="3 4">
    <name type="scientific">Streptomyces tibetensis</name>
    <dbReference type="NCBI Taxonomy" id="2382123"/>
    <lineage>
        <taxon>Bacteria</taxon>
        <taxon>Bacillati</taxon>
        <taxon>Actinomycetota</taxon>
        <taxon>Actinomycetes</taxon>
        <taxon>Kitasatosporales</taxon>
        <taxon>Streptomycetaceae</taxon>
        <taxon>Streptomyces</taxon>
    </lineage>
</organism>
<evidence type="ECO:0000313" key="3">
    <source>
        <dbReference type="EMBL" id="MFF0009603.1"/>
    </source>
</evidence>